<evidence type="ECO:0000313" key="4">
    <source>
        <dbReference type="Proteomes" id="UP001172721"/>
    </source>
</evidence>
<dbReference type="RefSeq" id="WP_301164099.1">
    <property type="nucleotide sequence ID" value="NZ_JAUHTR010000001.1"/>
</dbReference>
<sequence length="379" mass="42426">MINVPLRVLMVLDGLDVGGTETHVASLAEEMIRRGNYVVILSRGGSLLNQVKQLGCPVYHIDFPYNLNIEDELQYEHVEKIKKIMQLENINLVHGHQTPSAFLSFLAAKEQNIPTVFTVHGTYYSRPELLKVLPLSSRIVCVSLPIQQFIARLTGQNGTVIANGIDLNEYSSIDSSKLKKELGIPDHAQVLVYSSRLAWGKATVCMTFLRACKDLKLTTQPELQVVVVGGGPRIGEIKEIASSIHQTTKEPFIHILGEKYDMQRYYSLADCVVGTGRIALESMACGKPVIAAGSHGYFGIVDAENFEEAWHCYFGDHGSRQPCSRYIFAQDIRVLFSSEDKLKKAGEESREWMQRDFNIQFRADNLLDLYQSVLKGDSL</sequence>
<dbReference type="Pfam" id="PF00534">
    <property type="entry name" value="Glycos_transf_1"/>
    <property type="match status" value="1"/>
</dbReference>
<dbReference type="SUPFAM" id="SSF53756">
    <property type="entry name" value="UDP-Glycosyltransferase/glycogen phosphorylase"/>
    <property type="match status" value="1"/>
</dbReference>
<name>A0ABT8HQI3_9BACL</name>
<dbReference type="GO" id="GO:0016757">
    <property type="term" value="F:glycosyltransferase activity"/>
    <property type="evidence" value="ECO:0007669"/>
    <property type="project" value="UniProtKB-KW"/>
</dbReference>
<dbReference type="PANTHER" id="PTHR12526">
    <property type="entry name" value="GLYCOSYLTRANSFERASE"/>
    <property type="match status" value="1"/>
</dbReference>
<dbReference type="InterPro" id="IPR028098">
    <property type="entry name" value="Glyco_trans_4-like_N"/>
</dbReference>
<reference evidence="3" key="1">
    <citation type="submission" date="2023-07" db="EMBL/GenBank/DDBJ databases">
        <title>Fictibacillus sp. isolated from freshwater pond.</title>
        <authorList>
            <person name="Kirdat K."/>
            <person name="Bhat A."/>
            <person name="Mourya A."/>
            <person name="Yadav A."/>
        </authorList>
    </citation>
    <scope>NUCLEOTIDE SEQUENCE</scope>
    <source>
        <strain evidence="3">NE201</strain>
    </source>
</reference>
<comment type="caution">
    <text evidence="3">The sequence shown here is derived from an EMBL/GenBank/DDBJ whole genome shotgun (WGS) entry which is preliminary data.</text>
</comment>
<feature type="domain" description="Glycosyltransferase subfamily 4-like N-terminal" evidence="2">
    <location>
        <begin position="17"/>
        <end position="168"/>
    </location>
</feature>
<keyword evidence="3" id="KW-0808">Transferase</keyword>
<organism evidence="3 4">
    <name type="scientific">Fictibacillus fluitans</name>
    <dbReference type="NCBI Taxonomy" id="3058422"/>
    <lineage>
        <taxon>Bacteria</taxon>
        <taxon>Bacillati</taxon>
        <taxon>Bacillota</taxon>
        <taxon>Bacilli</taxon>
        <taxon>Bacillales</taxon>
        <taxon>Fictibacillaceae</taxon>
        <taxon>Fictibacillus</taxon>
    </lineage>
</organism>
<keyword evidence="3" id="KW-0328">Glycosyltransferase</keyword>
<dbReference type="Proteomes" id="UP001172721">
    <property type="component" value="Unassembled WGS sequence"/>
</dbReference>
<dbReference type="EC" id="2.4.-.-" evidence="3"/>
<protein>
    <submittedName>
        <fullName evidence="3">Glycosyltransferase</fullName>
        <ecNumber evidence="3">2.4.-.-</ecNumber>
    </submittedName>
</protein>
<gene>
    <name evidence="3" type="ORF">QYB97_01020</name>
</gene>
<proteinExistence type="predicted"/>
<evidence type="ECO:0000313" key="3">
    <source>
        <dbReference type="EMBL" id="MDN4523032.1"/>
    </source>
</evidence>
<accession>A0ABT8HQI3</accession>
<dbReference type="EMBL" id="JAUHTR010000001">
    <property type="protein sequence ID" value="MDN4523032.1"/>
    <property type="molecule type" value="Genomic_DNA"/>
</dbReference>
<evidence type="ECO:0000259" key="2">
    <source>
        <dbReference type="Pfam" id="PF13439"/>
    </source>
</evidence>
<feature type="domain" description="Glycosyl transferase family 1" evidence="1">
    <location>
        <begin position="176"/>
        <end position="304"/>
    </location>
</feature>
<dbReference type="Pfam" id="PF13439">
    <property type="entry name" value="Glyco_transf_4"/>
    <property type="match status" value="1"/>
</dbReference>
<dbReference type="PANTHER" id="PTHR12526:SF638">
    <property type="entry name" value="SPORE COAT PROTEIN SA"/>
    <property type="match status" value="1"/>
</dbReference>
<dbReference type="Gene3D" id="3.40.50.2000">
    <property type="entry name" value="Glycogen Phosphorylase B"/>
    <property type="match status" value="2"/>
</dbReference>
<dbReference type="InterPro" id="IPR001296">
    <property type="entry name" value="Glyco_trans_1"/>
</dbReference>
<keyword evidence="4" id="KW-1185">Reference proteome</keyword>
<evidence type="ECO:0000259" key="1">
    <source>
        <dbReference type="Pfam" id="PF00534"/>
    </source>
</evidence>